<protein>
    <submittedName>
        <fullName evidence="2">Transcriptional regulator</fullName>
    </submittedName>
</protein>
<dbReference type="GO" id="GO:0004519">
    <property type="term" value="F:endonuclease activity"/>
    <property type="evidence" value="ECO:0007669"/>
    <property type="project" value="InterPro"/>
</dbReference>
<reference evidence="2 3" key="1">
    <citation type="journal article" date="2019" name="Nat. Commun.">
        <title>The antimicrobial potential of Streptomyces from insect microbiomes.</title>
        <authorList>
            <person name="Chevrette M.G."/>
            <person name="Carlson C.M."/>
            <person name="Ortega H.E."/>
            <person name="Thomas C."/>
            <person name="Ananiev G.E."/>
            <person name="Barns K.J."/>
            <person name="Book A.J."/>
            <person name="Cagnazzo J."/>
            <person name="Carlos C."/>
            <person name="Flanigan W."/>
            <person name="Grubbs K.J."/>
            <person name="Horn H.A."/>
            <person name="Hoffmann F.M."/>
            <person name="Klassen J.L."/>
            <person name="Knack J.J."/>
            <person name="Lewin G.R."/>
            <person name="McDonald B.R."/>
            <person name="Muller L."/>
            <person name="Melo W.G.P."/>
            <person name="Pinto-Tomas A.A."/>
            <person name="Schmitz A."/>
            <person name="Wendt-Pienkowski E."/>
            <person name="Wildman S."/>
            <person name="Zhao M."/>
            <person name="Zhang F."/>
            <person name="Bugni T.S."/>
            <person name="Andes D.R."/>
            <person name="Pupo M.T."/>
            <person name="Currie C.R."/>
        </authorList>
    </citation>
    <scope>NUCLEOTIDE SEQUENCE [LARGE SCALE GENOMIC DNA]</scope>
    <source>
        <strain evidence="2 3">SID5840</strain>
    </source>
</reference>
<sequence>MYSREIVDETFRLKAQGLTDKEIAARCGVSLRALRHWRYGTRRGPEVEARRADRTMYCPRCSMGPLQEEAYSYLLGAYLGDGHITENKNRPGVHTLWILYDKKYPQLIAYCRAAIEAVFPVKVFMADRPGCTAIKAASKHWPCVFPQHDPGKKHDRPILLEPWQRRIVDEHPQALIRGLIHSDGCRVINRIRKASSRAEEEYHEYPRYHFTNASTDIIDIFTHALDRLDIAWKIHVNKRMPRYRDAHIVSISRKDAVARMDTFVGPKY</sequence>
<evidence type="ECO:0000259" key="1">
    <source>
        <dbReference type="Pfam" id="PF14528"/>
    </source>
</evidence>
<comment type="caution">
    <text evidence="2">The sequence shown here is derived from an EMBL/GenBank/DDBJ whole genome shotgun (WGS) entry which is preliminary data.</text>
</comment>
<dbReference type="Proteomes" id="UP000467124">
    <property type="component" value="Unassembled WGS sequence"/>
</dbReference>
<dbReference type="EMBL" id="WWHY01000001">
    <property type="protein sequence ID" value="MYR34522.1"/>
    <property type="molecule type" value="Genomic_DNA"/>
</dbReference>
<organism evidence="2 3">
    <name type="scientific">Nocardiopsis alba</name>
    <dbReference type="NCBI Taxonomy" id="53437"/>
    <lineage>
        <taxon>Bacteria</taxon>
        <taxon>Bacillati</taxon>
        <taxon>Actinomycetota</taxon>
        <taxon>Actinomycetes</taxon>
        <taxon>Streptosporangiales</taxon>
        <taxon>Nocardiopsidaceae</taxon>
        <taxon>Nocardiopsis</taxon>
    </lineage>
</organism>
<feature type="domain" description="Homing endonuclease LAGLIDADG" evidence="1">
    <location>
        <begin position="173"/>
        <end position="259"/>
    </location>
</feature>
<name>A0A7K2IX26_9ACTN</name>
<evidence type="ECO:0000313" key="3">
    <source>
        <dbReference type="Proteomes" id="UP000467124"/>
    </source>
</evidence>
<dbReference type="RefSeq" id="WP_161111564.1">
    <property type="nucleotide sequence ID" value="NZ_WWHY01000001.1"/>
</dbReference>
<dbReference type="SUPFAM" id="SSF55608">
    <property type="entry name" value="Homing endonucleases"/>
    <property type="match status" value="1"/>
</dbReference>
<dbReference type="InterPro" id="IPR004860">
    <property type="entry name" value="LAGLIDADG_dom"/>
</dbReference>
<dbReference type="Pfam" id="PF14528">
    <property type="entry name" value="LAGLIDADG_3"/>
    <property type="match status" value="1"/>
</dbReference>
<dbReference type="AlphaFoldDB" id="A0A7K2IX26"/>
<dbReference type="Gene3D" id="3.10.28.10">
    <property type="entry name" value="Homing endonucleases"/>
    <property type="match status" value="1"/>
</dbReference>
<evidence type="ECO:0000313" key="2">
    <source>
        <dbReference type="EMBL" id="MYR34522.1"/>
    </source>
</evidence>
<dbReference type="InterPro" id="IPR027434">
    <property type="entry name" value="Homing_endonucl"/>
</dbReference>
<gene>
    <name evidence="2" type="ORF">GTW20_20300</name>
</gene>
<proteinExistence type="predicted"/>
<accession>A0A7K2IX26</accession>